<dbReference type="CDD" id="cd02138">
    <property type="entry name" value="TdsD-like"/>
    <property type="match status" value="1"/>
</dbReference>
<keyword evidence="2" id="KW-0560">Oxidoreductase</keyword>
<accession>A0A550JAV3</accession>
<evidence type="ECO:0000259" key="3">
    <source>
        <dbReference type="Pfam" id="PF00881"/>
    </source>
</evidence>
<proteinExistence type="inferred from homology"/>
<dbReference type="Proteomes" id="UP000317155">
    <property type="component" value="Unassembled WGS sequence"/>
</dbReference>
<reference evidence="4 5" key="1">
    <citation type="submission" date="2019-07" db="EMBL/GenBank/DDBJ databases">
        <title>Insights of Desulfuromonas acetexigens electromicrobiology.</title>
        <authorList>
            <person name="Katuri K."/>
            <person name="Sapireddy V."/>
            <person name="Shaw D.R."/>
            <person name="Saikaly P."/>
        </authorList>
    </citation>
    <scope>NUCLEOTIDE SEQUENCE [LARGE SCALE GENOMIC DNA]</scope>
    <source>
        <strain evidence="4 5">2873</strain>
    </source>
</reference>
<comment type="similarity">
    <text evidence="1">Belongs to the nitroreductase family.</text>
</comment>
<dbReference type="Pfam" id="PF00881">
    <property type="entry name" value="Nitroreductase"/>
    <property type="match status" value="1"/>
</dbReference>
<dbReference type="EMBL" id="VJVV01000008">
    <property type="protein sequence ID" value="TRO80327.1"/>
    <property type="molecule type" value="Genomic_DNA"/>
</dbReference>
<evidence type="ECO:0000313" key="5">
    <source>
        <dbReference type="Proteomes" id="UP000317155"/>
    </source>
</evidence>
<dbReference type="InterPro" id="IPR029479">
    <property type="entry name" value="Nitroreductase"/>
</dbReference>
<dbReference type="AlphaFoldDB" id="A0A550JAV3"/>
<dbReference type="PANTHER" id="PTHR43673">
    <property type="entry name" value="NAD(P)H NITROREDUCTASE YDGI-RELATED"/>
    <property type="match status" value="1"/>
</dbReference>
<gene>
    <name evidence="4" type="ORF">FL622_11910</name>
</gene>
<dbReference type="Gene3D" id="3.40.109.10">
    <property type="entry name" value="NADH Oxidase"/>
    <property type="match status" value="1"/>
</dbReference>
<protein>
    <submittedName>
        <fullName evidence="4">Nitroreductase</fullName>
    </submittedName>
</protein>
<dbReference type="SUPFAM" id="SSF55469">
    <property type="entry name" value="FMN-dependent nitroreductase-like"/>
    <property type="match status" value="1"/>
</dbReference>
<dbReference type="RefSeq" id="WP_092058585.1">
    <property type="nucleotide sequence ID" value="NZ_FOJJ01000040.1"/>
</dbReference>
<evidence type="ECO:0000256" key="1">
    <source>
        <dbReference type="ARBA" id="ARBA00007118"/>
    </source>
</evidence>
<dbReference type="OrthoDB" id="9802510at2"/>
<keyword evidence="5" id="KW-1185">Reference proteome</keyword>
<evidence type="ECO:0000256" key="2">
    <source>
        <dbReference type="ARBA" id="ARBA00023002"/>
    </source>
</evidence>
<evidence type="ECO:0000313" key="4">
    <source>
        <dbReference type="EMBL" id="TRO80327.1"/>
    </source>
</evidence>
<dbReference type="InterPro" id="IPR000415">
    <property type="entry name" value="Nitroreductase-like"/>
</dbReference>
<dbReference type="PANTHER" id="PTHR43673:SF10">
    <property type="entry name" value="NADH DEHYDROGENASE_NAD(P)H NITROREDUCTASE XCC3605-RELATED"/>
    <property type="match status" value="1"/>
</dbReference>
<organism evidence="4 5">
    <name type="scientific">Trichloromonas acetexigens</name>
    <dbReference type="NCBI Taxonomy" id="38815"/>
    <lineage>
        <taxon>Bacteria</taxon>
        <taxon>Pseudomonadati</taxon>
        <taxon>Thermodesulfobacteriota</taxon>
        <taxon>Desulfuromonadia</taxon>
        <taxon>Desulfuromonadales</taxon>
        <taxon>Trichloromonadaceae</taxon>
        <taxon>Trichloromonas</taxon>
    </lineage>
</organism>
<feature type="domain" description="Nitroreductase" evidence="3">
    <location>
        <begin position="21"/>
        <end position="162"/>
    </location>
</feature>
<comment type="caution">
    <text evidence="4">The sequence shown here is derived from an EMBL/GenBank/DDBJ whole genome shotgun (WGS) entry which is preliminary data.</text>
</comment>
<sequence>MPGTLHNPRTPQVEVDCLFTDRWSPRSFLEEPLSQDQISALFEAARWTPSCYNEQPWFFRYAVTAADRERFASALVERNCLWATKAPLLIFVLTRLHFTGSGEINRHAAFDAGAAWMALALQARRLGLYAHAMAGFSRKRAFEVLGVAAEEFDILAAVAVGRHGPADRLPEELAVIEKPNERKGLAEVAREG</sequence>
<name>A0A550JAV3_9BACT</name>
<dbReference type="GO" id="GO:0016491">
    <property type="term" value="F:oxidoreductase activity"/>
    <property type="evidence" value="ECO:0007669"/>
    <property type="project" value="UniProtKB-KW"/>
</dbReference>